<organism evidence="2 3">
    <name type="scientific">Neisseria shayeganii</name>
    <dbReference type="NCBI Taxonomy" id="607712"/>
    <lineage>
        <taxon>Bacteria</taxon>
        <taxon>Pseudomonadati</taxon>
        <taxon>Pseudomonadota</taxon>
        <taxon>Betaproteobacteria</taxon>
        <taxon>Neisseriales</taxon>
        <taxon>Neisseriaceae</taxon>
        <taxon>Neisseria</taxon>
    </lineage>
</organism>
<evidence type="ECO:0000313" key="3">
    <source>
        <dbReference type="Proteomes" id="UP000514752"/>
    </source>
</evidence>
<protein>
    <recommendedName>
        <fullName evidence="4">Secreted protein</fullName>
    </recommendedName>
</protein>
<evidence type="ECO:0000256" key="1">
    <source>
        <dbReference type="SAM" id="SignalP"/>
    </source>
</evidence>
<feature type="chain" id="PRO_5027947024" description="Secreted protein" evidence="1">
    <location>
        <begin position="23"/>
        <end position="234"/>
    </location>
</feature>
<dbReference type="Proteomes" id="UP000514752">
    <property type="component" value="Chromosome"/>
</dbReference>
<feature type="signal peptide" evidence="1">
    <location>
        <begin position="1"/>
        <end position="22"/>
    </location>
</feature>
<dbReference type="EMBL" id="CP059567">
    <property type="protein sequence ID" value="QMT40911.1"/>
    <property type="molecule type" value="Genomic_DNA"/>
</dbReference>
<dbReference type="AlphaFoldDB" id="A0A7D7S8P6"/>
<name>A0A7D7S8P6_9NEIS</name>
<sequence length="234" mass="26286">MSTMLKTVYGLAVALAAAPALAGPAQTYQVKDPYQQQHLEIRGNRFDINTVGANSNLCQIDGRFQRQGNRAVFKDGEGCEVRFRFEHDRVTVDSPTEAAATACRHNYCGHNVIFTGEYSRLPAACTDQGIKNSEQRFQVAYRAGRFAEAARIQQHSLNRCEDFMWFIDRMSARNNLAAAHKNAGDQAACRRALTPFVADPAKGPDIEFNLSTIWREDFDRQLQAAQSHWQQCQP</sequence>
<accession>A0A7D7S8P6</accession>
<reference evidence="2 3" key="1">
    <citation type="submission" date="2020-07" db="EMBL/GenBank/DDBJ databases">
        <title>Genomic diversity of species in the Neisseriaceae family.</title>
        <authorList>
            <person name="Vincent A.T."/>
            <person name="Bernet E."/>
            <person name="Veyrier F.J."/>
        </authorList>
    </citation>
    <scope>NUCLEOTIDE SEQUENCE [LARGE SCALE GENOMIC DNA]</scope>
    <source>
        <strain evidence="2 3">DSM 22244</strain>
    </source>
</reference>
<evidence type="ECO:0000313" key="2">
    <source>
        <dbReference type="EMBL" id="QMT40911.1"/>
    </source>
</evidence>
<keyword evidence="1" id="KW-0732">Signal</keyword>
<evidence type="ECO:0008006" key="4">
    <source>
        <dbReference type="Google" id="ProtNLM"/>
    </source>
</evidence>
<dbReference type="KEGG" id="nsg:H3L94_02330"/>
<dbReference type="RefSeq" id="WP_182122502.1">
    <property type="nucleotide sequence ID" value="NZ_CP059567.1"/>
</dbReference>
<proteinExistence type="predicted"/>
<gene>
    <name evidence="2" type="ORF">H3L94_02330</name>
</gene>